<accession>A0ABZ1N5N2</accession>
<evidence type="ECO:0000256" key="2">
    <source>
        <dbReference type="SAM" id="Phobius"/>
    </source>
</evidence>
<dbReference type="Proteomes" id="UP001621418">
    <property type="component" value="Chromosome"/>
</dbReference>
<gene>
    <name evidence="3" type="ORF">OG308_28510</name>
</gene>
<keyword evidence="2" id="KW-1133">Transmembrane helix</keyword>
<sequence length="623" mass="67358">MVPGWGTDRTEEDRSAVAAIDRNAPETAESRRTPAQWLRSARTDLVVAGCYLSLAVFVLAGLWSNPRSGYLSKSDQDQTLFEWFNAVTARNITHLGSPLSTQLQNYPDGVNMMANTLMYGWGVPFTPVTLLFGPTVTFVSALTFGLSGTAFAWYWVFSRELVTSKFAAAVGGVFCGFAPAMIAHTNGHANFVVLVLLPIIAVQVIKMARHAENAVGARPVWQPRAAVVLGLLVALQLTLGEEPLLIFALGFAVFALAYLRTRPAIVLALRATAPSVLLAALITLTLTGFGLWWQFAGPQSYRFIGIGRVGNDILSLFQFSPESAGSMSSFGPDVSLNPTEDNAYFGWPLLLLVAVAVFVLRRERIVRAAGIVIVVFTTLSLGIVLSFDGVVRFGDGDFAMVPMPWLAFGWIPPLNGIIESRFAMAAIPVIAIILAIGTQRAIESWRASASKRRPAAWFGALTFALLPIAPTMLPVEERPATPAFFADGTVRQYVSDGSVVIVPPPTSADAIALRWQVDADFAFPLVGGYFVGPSGADRGAGYGADPRPTAVLLMLVRMFDTAPVIDRALREQALSDLRYWRADVVVLPPSQSTDALRRTVDDLLGIPSEQVDGVWVWDVRGLV</sequence>
<keyword evidence="4" id="KW-1185">Reference proteome</keyword>
<dbReference type="RefSeq" id="WP_405147528.1">
    <property type="nucleotide sequence ID" value="NZ_CP109527.1"/>
</dbReference>
<feature type="transmembrane region" description="Helical" evidence="2">
    <location>
        <begin position="344"/>
        <end position="361"/>
    </location>
</feature>
<organism evidence="3 4">
    <name type="scientific">Nocardia salmonicida</name>
    <dbReference type="NCBI Taxonomy" id="53431"/>
    <lineage>
        <taxon>Bacteria</taxon>
        <taxon>Bacillati</taxon>
        <taxon>Actinomycetota</taxon>
        <taxon>Actinomycetes</taxon>
        <taxon>Mycobacteriales</taxon>
        <taxon>Nocardiaceae</taxon>
        <taxon>Nocardia</taxon>
    </lineage>
</organism>
<feature type="transmembrane region" description="Helical" evidence="2">
    <location>
        <begin position="45"/>
        <end position="63"/>
    </location>
</feature>
<feature type="transmembrane region" description="Helical" evidence="2">
    <location>
        <begin position="131"/>
        <end position="154"/>
    </location>
</feature>
<dbReference type="EMBL" id="CP109527">
    <property type="protein sequence ID" value="WTY35205.1"/>
    <property type="molecule type" value="Genomic_DNA"/>
</dbReference>
<keyword evidence="3" id="KW-0808">Transferase</keyword>
<dbReference type="GO" id="GO:0016740">
    <property type="term" value="F:transferase activity"/>
    <property type="evidence" value="ECO:0007669"/>
    <property type="project" value="UniProtKB-KW"/>
</dbReference>
<keyword evidence="2" id="KW-0472">Membrane</keyword>
<evidence type="ECO:0000313" key="3">
    <source>
        <dbReference type="EMBL" id="WTY35205.1"/>
    </source>
</evidence>
<name>A0ABZ1N5N2_9NOCA</name>
<proteinExistence type="predicted"/>
<feature type="transmembrane region" description="Helical" evidence="2">
    <location>
        <begin position="454"/>
        <end position="473"/>
    </location>
</feature>
<feature type="region of interest" description="Disordered" evidence="1">
    <location>
        <begin position="1"/>
        <end position="31"/>
    </location>
</feature>
<feature type="transmembrane region" description="Helical" evidence="2">
    <location>
        <begin position="271"/>
        <end position="293"/>
    </location>
</feature>
<feature type="transmembrane region" description="Helical" evidence="2">
    <location>
        <begin position="422"/>
        <end position="442"/>
    </location>
</feature>
<feature type="transmembrane region" description="Helical" evidence="2">
    <location>
        <begin position="220"/>
        <end position="237"/>
    </location>
</feature>
<evidence type="ECO:0000256" key="1">
    <source>
        <dbReference type="SAM" id="MobiDB-lite"/>
    </source>
</evidence>
<feature type="transmembrane region" description="Helical" evidence="2">
    <location>
        <begin position="189"/>
        <end position="208"/>
    </location>
</feature>
<evidence type="ECO:0000313" key="4">
    <source>
        <dbReference type="Proteomes" id="UP001621418"/>
    </source>
</evidence>
<feature type="transmembrane region" description="Helical" evidence="2">
    <location>
        <begin position="166"/>
        <end position="183"/>
    </location>
</feature>
<feature type="transmembrane region" description="Helical" evidence="2">
    <location>
        <begin position="243"/>
        <end position="259"/>
    </location>
</feature>
<reference evidence="3 4" key="1">
    <citation type="submission" date="2022-10" db="EMBL/GenBank/DDBJ databases">
        <title>The complete genomes of actinobacterial strains from the NBC collection.</title>
        <authorList>
            <person name="Joergensen T.S."/>
            <person name="Alvarez Arevalo M."/>
            <person name="Sterndorff E.B."/>
            <person name="Faurdal D."/>
            <person name="Vuksanovic O."/>
            <person name="Mourched A.-S."/>
            <person name="Charusanti P."/>
            <person name="Shaw S."/>
            <person name="Blin K."/>
            <person name="Weber T."/>
        </authorList>
    </citation>
    <scope>NUCLEOTIDE SEQUENCE [LARGE SCALE GENOMIC DNA]</scope>
    <source>
        <strain evidence="3 4">NBC_01413</strain>
    </source>
</reference>
<keyword evidence="2" id="KW-0812">Transmembrane</keyword>
<protein>
    <submittedName>
        <fullName evidence="3">Glycosyl transferase</fullName>
    </submittedName>
</protein>
<feature type="transmembrane region" description="Helical" evidence="2">
    <location>
        <begin position="368"/>
        <end position="387"/>
    </location>
</feature>